<evidence type="ECO:0000313" key="1">
    <source>
        <dbReference type="EMBL" id="KAH7914583.1"/>
    </source>
</evidence>
<name>A0ACB8ANI8_9AGAM</name>
<sequence length="515" mass="58586">MHRGLFLLDILILIFESVRDERRPGFRKTLLMLALTCRHFRQPALTILWTDVEGIEPLCQLFPCWLQDSSKDDINNQTLELLQQSSFFNARASLLLAFSPSQTALLLSTDRVDFLCALARLKKNLLLFPHVRELNWILPCQGDFFPVIHMFLGPALLSLKLSSAIFIHHLEFMRSIGKLCPNLQVLTTSDVYSWPVREQTIEIISQGVCGLYKLKELRSHQLNEAAFSHLAALSSLRKLDVAFSSAIRTPLPGHPFPNLRTFVASCGSYGVDALIDNLKMMEITPSEAYFHVPALDVSTTTSKNFFVTIAKQLDNRTLRRLEITARVRKGFRYENLPSTTQFQLGVEAMRALLCFKSLRRISLEGVRLFSDIDDGLEEMGAAWPQLEEFSIDCRYLHRSSTYHVPSFRGLVSLVSHCPKLRKVDMVINIDNMETVDTEARGTCNGIITSLCLVSFHRMPNLEVIARKLFSVVPELEVIREANVSPIPVFISPPWNDICARIQELKKERRDGLRVV</sequence>
<organism evidence="1 2">
    <name type="scientific">Hygrophoropsis aurantiaca</name>
    <dbReference type="NCBI Taxonomy" id="72124"/>
    <lineage>
        <taxon>Eukaryota</taxon>
        <taxon>Fungi</taxon>
        <taxon>Dikarya</taxon>
        <taxon>Basidiomycota</taxon>
        <taxon>Agaricomycotina</taxon>
        <taxon>Agaricomycetes</taxon>
        <taxon>Agaricomycetidae</taxon>
        <taxon>Boletales</taxon>
        <taxon>Coniophorineae</taxon>
        <taxon>Hygrophoropsidaceae</taxon>
        <taxon>Hygrophoropsis</taxon>
    </lineage>
</organism>
<accession>A0ACB8ANI8</accession>
<evidence type="ECO:0000313" key="2">
    <source>
        <dbReference type="Proteomes" id="UP000790377"/>
    </source>
</evidence>
<reference evidence="1" key="1">
    <citation type="journal article" date="2021" name="New Phytol.">
        <title>Evolutionary innovations through gain and loss of genes in the ectomycorrhizal Boletales.</title>
        <authorList>
            <person name="Wu G."/>
            <person name="Miyauchi S."/>
            <person name="Morin E."/>
            <person name="Kuo A."/>
            <person name="Drula E."/>
            <person name="Varga T."/>
            <person name="Kohler A."/>
            <person name="Feng B."/>
            <person name="Cao Y."/>
            <person name="Lipzen A."/>
            <person name="Daum C."/>
            <person name="Hundley H."/>
            <person name="Pangilinan J."/>
            <person name="Johnson J."/>
            <person name="Barry K."/>
            <person name="LaButti K."/>
            <person name="Ng V."/>
            <person name="Ahrendt S."/>
            <person name="Min B."/>
            <person name="Choi I.G."/>
            <person name="Park H."/>
            <person name="Plett J.M."/>
            <person name="Magnuson J."/>
            <person name="Spatafora J.W."/>
            <person name="Nagy L.G."/>
            <person name="Henrissat B."/>
            <person name="Grigoriev I.V."/>
            <person name="Yang Z.L."/>
            <person name="Xu J."/>
            <person name="Martin F.M."/>
        </authorList>
    </citation>
    <scope>NUCLEOTIDE SEQUENCE</scope>
    <source>
        <strain evidence="1">ATCC 28755</strain>
    </source>
</reference>
<protein>
    <submittedName>
        <fullName evidence="1">Uncharacterized protein</fullName>
    </submittedName>
</protein>
<gene>
    <name evidence="1" type="ORF">BJ138DRAFT_345711</name>
</gene>
<keyword evidence="2" id="KW-1185">Reference proteome</keyword>
<dbReference type="Proteomes" id="UP000790377">
    <property type="component" value="Unassembled WGS sequence"/>
</dbReference>
<dbReference type="EMBL" id="MU267611">
    <property type="protein sequence ID" value="KAH7914583.1"/>
    <property type="molecule type" value="Genomic_DNA"/>
</dbReference>
<comment type="caution">
    <text evidence="1">The sequence shown here is derived from an EMBL/GenBank/DDBJ whole genome shotgun (WGS) entry which is preliminary data.</text>
</comment>
<proteinExistence type="predicted"/>